<evidence type="ECO:0000313" key="2">
    <source>
        <dbReference type="EMBL" id="MRH78942.1"/>
    </source>
</evidence>
<proteinExistence type="predicted"/>
<keyword evidence="3" id="KW-1185">Reference proteome</keyword>
<dbReference type="RefSeq" id="WP_153719995.1">
    <property type="nucleotide sequence ID" value="NZ_WJPP01000005.1"/>
</dbReference>
<dbReference type="CDD" id="cd01324">
    <property type="entry name" value="cbb3_Oxidase_CcoQ"/>
    <property type="match status" value="1"/>
</dbReference>
<sequence length="56" mass="6396">MVSGIFTTLLLVIFLGIVVWAFSSKRRKDFDEAAQLPLREDEPIQSEKNNDKGERS</sequence>
<keyword evidence="1" id="KW-1133">Transmembrane helix</keyword>
<name>A0A6N7QSH5_9GAMM</name>
<keyword evidence="1" id="KW-0812">Transmembrane</keyword>
<protein>
    <submittedName>
        <fullName evidence="2">CcoQ/FixQ family Cbb3-type cytochrome c oxidase assembly chaperone</fullName>
    </submittedName>
</protein>
<dbReference type="InterPro" id="IPR008621">
    <property type="entry name" value="Cbb3-typ_cyt_oxidase_comp"/>
</dbReference>
<accession>A0A6N7QSH5</accession>
<dbReference type="AlphaFoldDB" id="A0A6N7QSH5"/>
<feature type="transmembrane region" description="Helical" evidence="1">
    <location>
        <begin position="6"/>
        <end position="23"/>
    </location>
</feature>
<keyword evidence="1" id="KW-0472">Membrane</keyword>
<organism evidence="2 3">
    <name type="scientific">Spiribacter salilacus</name>
    <dbReference type="NCBI Taxonomy" id="2664894"/>
    <lineage>
        <taxon>Bacteria</taxon>
        <taxon>Pseudomonadati</taxon>
        <taxon>Pseudomonadota</taxon>
        <taxon>Gammaproteobacteria</taxon>
        <taxon>Chromatiales</taxon>
        <taxon>Ectothiorhodospiraceae</taxon>
        <taxon>Spiribacter</taxon>
    </lineage>
</organism>
<evidence type="ECO:0000313" key="3">
    <source>
        <dbReference type="Proteomes" id="UP000433788"/>
    </source>
</evidence>
<dbReference type="Pfam" id="PF05545">
    <property type="entry name" value="FixQ"/>
    <property type="match status" value="1"/>
</dbReference>
<reference evidence="2 3" key="1">
    <citation type="submission" date="2019-11" db="EMBL/GenBank/DDBJ databases">
        <authorList>
            <person name="Zhang X.Y."/>
        </authorList>
    </citation>
    <scope>NUCLEOTIDE SEQUENCE [LARGE SCALE GENOMIC DNA]</scope>
    <source>
        <strain evidence="2 3">C176</strain>
    </source>
</reference>
<evidence type="ECO:0000256" key="1">
    <source>
        <dbReference type="SAM" id="Phobius"/>
    </source>
</evidence>
<gene>
    <name evidence="2" type="ORF">GH984_09545</name>
</gene>
<comment type="caution">
    <text evidence="2">The sequence shown here is derived from an EMBL/GenBank/DDBJ whole genome shotgun (WGS) entry which is preliminary data.</text>
</comment>
<dbReference type="EMBL" id="WJPP01000005">
    <property type="protein sequence ID" value="MRH78942.1"/>
    <property type="molecule type" value="Genomic_DNA"/>
</dbReference>
<dbReference type="Proteomes" id="UP000433788">
    <property type="component" value="Unassembled WGS sequence"/>
</dbReference>